<dbReference type="OrthoDB" id="3019261at2759"/>
<dbReference type="Proteomes" id="UP000772434">
    <property type="component" value="Unassembled WGS sequence"/>
</dbReference>
<sequence length="185" mass="19471">MKLTTSLAALLSLASISVSSAIQSAQSMPSACQASERVLIETNNVTVSGKTIRFSKLACSADALIASRSLEKRQVLNSCDGCVAGPLTADCDELSDLLAASSELDEFFEVPPGFAETLTFGTFECGATLEYYFENLELLGDDLLPCTSESDNGIGHFIGAIGGFAMPTDFAIAAADTWTFEVLIT</sequence>
<dbReference type="AlphaFoldDB" id="A0A9P5PRM7"/>
<feature type="signal peptide" evidence="1">
    <location>
        <begin position="1"/>
        <end position="21"/>
    </location>
</feature>
<gene>
    <name evidence="2" type="ORF">BDP27DRAFT_1364321</name>
</gene>
<protein>
    <submittedName>
        <fullName evidence="2">Uncharacterized protein</fullName>
    </submittedName>
</protein>
<name>A0A9P5PRM7_9AGAR</name>
<reference evidence="2" key="1">
    <citation type="submission" date="2020-11" db="EMBL/GenBank/DDBJ databases">
        <authorList>
            <consortium name="DOE Joint Genome Institute"/>
            <person name="Ahrendt S."/>
            <person name="Riley R."/>
            <person name="Andreopoulos W."/>
            <person name="Labutti K."/>
            <person name="Pangilinan J."/>
            <person name="Ruiz-Duenas F.J."/>
            <person name="Barrasa J.M."/>
            <person name="Sanchez-Garcia M."/>
            <person name="Camarero S."/>
            <person name="Miyauchi S."/>
            <person name="Serrano A."/>
            <person name="Linde D."/>
            <person name="Babiker R."/>
            <person name="Drula E."/>
            <person name="Ayuso-Fernandez I."/>
            <person name="Pacheco R."/>
            <person name="Padilla G."/>
            <person name="Ferreira P."/>
            <person name="Barriuso J."/>
            <person name="Kellner H."/>
            <person name="Castanera R."/>
            <person name="Alfaro M."/>
            <person name="Ramirez L."/>
            <person name="Pisabarro A.G."/>
            <person name="Kuo A."/>
            <person name="Tritt A."/>
            <person name="Lipzen A."/>
            <person name="He G."/>
            <person name="Yan M."/>
            <person name="Ng V."/>
            <person name="Cullen D."/>
            <person name="Martin F."/>
            <person name="Rosso M.-N."/>
            <person name="Henrissat B."/>
            <person name="Hibbett D."/>
            <person name="Martinez A.T."/>
            <person name="Grigoriev I.V."/>
        </authorList>
    </citation>
    <scope>NUCLEOTIDE SEQUENCE</scope>
    <source>
        <strain evidence="2">AH 40177</strain>
    </source>
</reference>
<evidence type="ECO:0000313" key="2">
    <source>
        <dbReference type="EMBL" id="KAF9068156.1"/>
    </source>
</evidence>
<evidence type="ECO:0000313" key="3">
    <source>
        <dbReference type="Proteomes" id="UP000772434"/>
    </source>
</evidence>
<accession>A0A9P5PRM7</accession>
<feature type="chain" id="PRO_5040123339" evidence="1">
    <location>
        <begin position="22"/>
        <end position="185"/>
    </location>
</feature>
<comment type="caution">
    <text evidence="2">The sequence shown here is derived from an EMBL/GenBank/DDBJ whole genome shotgun (WGS) entry which is preliminary data.</text>
</comment>
<keyword evidence="3" id="KW-1185">Reference proteome</keyword>
<dbReference type="EMBL" id="JADNRY010000064">
    <property type="protein sequence ID" value="KAF9068156.1"/>
    <property type="molecule type" value="Genomic_DNA"/>
</dbReference>
<evidence type="ECO:0000256" key="1">
    <source>
        <dbReference type="SAM" id="SignalP"/>
    </source>
</evidence>
<organism evidence="2 3">
    <name type="scientific">Rhodocollybia butyracea</name>
    <dbReference type="NCBI Taxonomy" id="206335"/>
    <lineage>
        <taxon>Eukaryota</taxon>
        <taxon>Fungi</taxon>
        <taxon>Dikarya</taxon>
        <taxon>Basidiomycota</taxon>
        <taxon>Agaricomycotina</taxon>
        <taxon>Agaricomycetes</taxon>
        <taxon>Agaricomycetidae</taxon>
        <taxon>Agaricales</taxon>
        <taxon>Marasmiineae</taxon>
        <taxon>Omphalotaceae</taxon>
        <taxon>Rhodocollybia</taxon>
    </lineage>
</organism>
<proteinExistence type="predicted"/>
<keyword evidence="1" id="KW-0732">Signal</keyword>